<reference evidence="1 2" key="1">
    <citation type="submission" date="2019-08" db="EMBL/GenBank/DDBJ databases">
        <title>Bacillus genomes from the desert of Cuatro Cienegas, Coahuila.</title>
        <authorList>
            <person name="Olmedo-Alvarez G."/>
        </authorList>
    </citation>
    <scope>NUCLEOTIDE SEQUENCE [LARGE SCALE GENOMIC DNA]</scope>
    <source>
        <strain evidence="1 2">CH37_1T</strain>
    </source>
</reference>
<accession>A0A5D4S1Q0</accession>
<dbReference type="EMBL" id="VTES01000015">
    <property type="protein sequence ID" value="TYS55756.1"/>
    <property type="molecule type" value="Genomic_DNA"/>
</dbReference>
<name>A0A5D4S1Q0_9BACI</name>
<dbReference type="AlphaFoldDB" id="A0A5D4S1Q0"/>
<sequence length="904" mass="101343">MSEQDNLIPFLDHAPGAAQQPFEDFNDPTKGQVQEVTDGERQIGFHNKKPVYRMLGTKVNVINDNDRAYPQNIMKEAITVWKDSRKGVAGEAGHPESYQQRDGRLGWRSKMENQVIKVLDVHYPDSDGNVFFDFQTLDTQKGKDLQALIDQKIPIGCSMRAGGRGKRGKIGDKEATIATFLDLHTFDILFDPALKDTLGSIQPITDSEIASVLEEAPEKPKGTKNYSDAVDPFIQKVKGAATHLEVDEIRLEVEEVELDAIDRSAFETAYYRRRDQLWTKMRIDRENAEAARIGYVTDREEQGEMKYTFEQLSKMTDEEIQRAKAEEPACAPMCDAILGSRKQADQLKALQDAEEKRKQEDAAKAFMDSKEVKEKVAKLPKPMQERILARVDMTSKENAEQSFNDAFEFASSFVSDEKLKDLGFTPEQPMTDAARGTVNIQVNEKPSWLEVTDKLAEAAGDQYRMFNGDPDENLVKINKPIVDRLLKEFDKANGEQLTKFADDYSTSTNTSTVLNGVGFQRQIIAQAFQTVMALQFVQTQPFSGQFMEIPQENYQRANNLPLNNGEQRSMAKSKLSLDYVSVAAVARKLAAEVTKEVKTRLQSGPLSYDVAGRLVYHLAQDLNRDVSLRLHEEMLTASDEYNAVEVTGETPVINSDRTVLTLLRGGTPENPNRFVPVVTPRRISYRTHTGTQTVIENEVQVRLAGDLIDLSEAVIDYESGEILLKDALPAGEVKVDYSYATNIALFDMSVPNGISAEKHFNKLIHLIGQQKAMMGGEPRYYSPNFLMMSEGVSNEMSQAELFSTMFQKSGNDLQPGGYVGKVKGISAYEHNEPWRAGDGRILIGQRLGTKYGIGTKMMTEGPFPTRSENGELTGGEEWYIFMDDAVNTPVKQVFRTIKLFNSQS</sequence>
<dbReference type="Proteomes" id="UP000323732">
    <property type="component" value="Unassembled WGS sequence"/>
</dbReference>
<comment type="caution">
    <text evidence="1">The sequence shown here is derived from an EMBL/GenBank/DDBJ whole genome shotgun (WGS) entry which is preliminary data.</text>
</comment>
<evidence type="ECO:0000313" key="1">
    <source>
        <dbReference type="EMBL" id="TYS55756.1"/>
    </source>
</evidence>
<evidence type="ECO:0000313" key="2">
    <source>
        <dbReference type="Proteomes" id="UP000323732"/>
    </source>
</evidence>
<proteinExistence type="predicted"/>
<dbReference type="RefSeq" id="WP_148951119.1">
    <property type="nucleotide sequence ID" value="NZ_VTES01000015.1"/>
</dbReference>
<protein>
    <submittedName>
        <fullName evidence="1">Uncharacterized protein</fullName>
    </submittedName>
</protein>
<gene>
    <name evidence="1" type="ORF">FZD47_25345</name>
</gene>
<organism evidence="1 2">
    <name type="scientific">Bacillus infantis</name>
    <dbReference type="NCBI Taxonomy" id="324767"/>
    <lineage>
        <taxon>Bacteria</taxon>
        <taxon>Bacillati</taxon>
        <taxon>Bacillota</taxon>
        <taxon>Bacilli</taxon>
        <taxon>Bacillales</taxon>
        <taxon>Bacillaceae</taxon>
        <taxon>Bacillus</taxon>
    </lineage>
</organism>